<keyword evidence="8 10" id="KW-0961">Cell wall biogenesis/degradation</keyword>
<comment type="function">
    <text evidence="9 10">Catalyzes hydrolysis of the D-alanyl-D-alanine dipeptide.</text>
</comment>
<dbReference type="NCBIfam" id="NF007557">
    <property type="entry name" value="PRK10178.1"/>
    <property type="match status" value="1"/>
</dbReference>
<dbReference type="GO" id="GO:0008270">
    <property type="term" value="F:zinc ion binding"/>
    <property type="evidence" value="ECO:0007669"/>
    <property type="project" value="UniProtKB-UniRule"/>
</dbReference>
<dbReference type="CDD" id="cd14840">
    <property type="entry name" value="D-Ala-D-Ala_dipeptidase_Aad"/>
    <property type="match status" value="1"/>
</dbReference>
<evidence type="ECO:0000256" key="8">
    <source>
        <dbReference type="ARBA" id="ARBA00023316"/>
    </source>
</evidence>
<feature type="signal peptide" evidence="11">
    <location>
        <begin position="1"/>
        <end position="21"/>
    </location>
</feature>
<reference evidence="12 13" key="1">
    <citation type="journal article" date="2011" name="ISME J.">
        <title>Community ecology of hot spring cyanobacterial mats: predominant populations and their functional potential.</title>
        <authorList>
            <person name="Klatt C.G."/>
            <person name="Wood J.M."/>
            <person name="Rusch D.B."/>
            <person name="Bateson M.M."/>
            <person name="Hamamura N."/>
            <person name="Heidelberg J.F."/>
            <person name="Grossman A.R."/>
            <person name="Bhaya D."/>
            <person name="Cohan F.M."/>
            <person name="Kuhl M."/>
            <person name="Bryant D.A."/>
            <person name="Ward D.M."/>
        </authorList>
    </citation>
    <scope>NUCLEOTIDE SEQUENCE [LARGE SCALE GENOMIC DNA]</scope>
    <source>
        <strain evidence="12">OS</strain>
    </source>
</reference>
<comment type="cofactor">
    <cofactor evidence="9">
        <name>Zn(2+)</name>
        <dbReference type="ChEBI" id="CHEBI:29105"/>
    </cofactor>
    <text evidence="9">Binds 1 zinc ion per subunit.</text>
</comment>
<feature type="binding site" evidence="9">
    <location>
        <position position="188"/>
    </location>
    <ligand>
        <name>Zn(2+)</name>
        <dbReference type="ChEBI" id="CHEBI:29105"/>
        <note>catalytic</note>
    </ligand>
</feature>
<dbReference type="EC" id="3.4.13.22" evidence="9 10"/>
<evidence type="ECO:0000313" key="13">
    <source>
        <dbReference type="Proteomes" id="UP000266389"/>
    </source>
</evidence>
<dbReference type="Proteomes" id="UP000266389">
    <property type="component" value="Unassembled WGS sequence"/>
</dbReference>
<feature type="site" description="Transition state stabilizer" evidence="9">
    <location>
        <position position="94"/>
    </location>
</feature>
<evidence type="ECO:0000256" key="1">
    <source>
        <dbReference type="ARBA" id="ARBA00001362"/>
    </source>
</evidence>
<dbReference type="PANTHER" id="PTHR43126:SF1">
    <property type="entry name" value="D-ALANYL-D-ALANINE DIPEPTIDASE"/>
    <property type="match status" value="1"/>
</dbReference>
<evidence type="ECO:0000256" key="2">
    <source>
        <dbReference type="ARBA" id="ARBA00022670"/>
    </source>
</evidence>
<comment type="caution">
    <text evidence="12">The sequence shown here is derived from an EMBL/GenBank/DDBJ whole genome shotgun (WGS) entry which is preliminary data.</text>
</comment>
<evidence type="ECO:0000313" key="12">
    <source>
        <dbReference type="EMBL" id="RFM24123.1"/>
    </source>
</evidence>
<keyword evidence="4 9" id="KW-0378">Hydrolase</keyword>
<evidence type="ECO:0000256" key="7">
    <source>
        <dbReference type="ARBA" id="ARBA00023049"/>
    </source>
</evidence>
<dbReference type="InterPro" id="IPR000755">
    <property type="entry name" value="A_A_dipeptidase"/>
</dbReference>
<dbReference type="GO" id="GO:0160237">
    <property type="term" value="F:D-Ala-D-Ala dipeptidase activity"/>
    <property type="evidence" value="ECO:0007669"/>
    <property type="project" value="UniProtKB-EC"/>
</dbReference>
<accession>A0A395M011</accession>
<dbReference type="GO" id="GO:0006508">
    <property type="term" value="P:proteolysis"/>
    <property type="evidence" value="ECO:0007669"/>
    <property type="project" value="UniProtKB-KW"/>
</dbReference>
<evidence type="ECO:0000256" key="11">
    <source>
        <dbReference type="SAM" id="SignalP"/>
    </source>
</evidence>
<dbReference type="AlphaFoldDB" id="A0A395M011"/>
<evidence type="ECO:0000256" key="6">
    <source>
        <dbReference type="ARBA" id="ARBA00022997"/>
    </source>
</evidence>
<dbReference type="PIRSF" id="PIRSF026671">
    <property type="entry name" value="AA_dipeptidase"/>
    <property type="match status" value="1"/>
</dbReference>
<keyword evidence="3 9" id="KW-0479">Metal-binding</keyword>
<evidence type="ECO:0000256" key="10">
    <source>
        <dbReference type="PIRNR" id="PIRNR026671"/>
    </source>
</evidence>
<dbReference type="GO" id="GO:0008237">
    <property type="term" value="F:metallopeptidase activity"/>
    <property type="evidence" value="ECO:0007669"/>
    <property type="project" value="UniProtKB-KW"/>
</dbReference>
<dbReference type="HAMAP" id="MF_01924">
    <property type="entry name" value="A_A_dipeptidase"/>
    <property type="match status" value="1"/>
</dbReference>
<feature type="active site" description="Proton donor/acceptor" evidence="9">
    <location>
        <position position="185"/>
    </location>
</feature>
<keyword evidence="7 9" id="KW-0482">Metalloprotease</keyword>
<keyword evidence="2 9" id="KW-0645">Protease</keyword>
<dbReference type="PANTHER" id="PTHR43126">
    <property type="entry name" value="D-ALANYL-D-ALANINE DIPEPTIDASE"/>
    <property type="match status" value="1"/>
</dbReference>
<dbReference type="EMBL" id="PHFL01000046">
    <property type="protein sequence ID" value="RFM24123.1"/>
    <property type="molecule type" value="Genomic_DNA"/>
</dbReference>
<evidence type="ECO:0000256" key="5">
    <source>
        <dbReference type="ARBA" id="ARBA00022833"/>
    </source>
</evidence>
<sequence length="208" mass="24174">MLRSFLLLNLLIMLCRTSALAQDSTSAHDLVDVQRINPRILVEMRYATTNNFMKKAIYKSARCLLRRSVAERLSRVQARLEKQGYGLKIYDAYRPLSAQWELWKVVPNPTFVADPRKGSKHNRGSAVDLTLVDKNGNELEMPTEYDSFVAAARSDYMDLPEHVLRHRKILHDAMKAEGFIPNPSEWWHFDDPDWQKFPILDIDFDKIP</sequence>
<organism evidence="12 13">
    <name type="scientific">Candidatus Thermochlorobacter aerophilus</name>
    <dbReference type="NCBI Taxonomy" id="1868324"/>
    <lineage>
        <taxon>Bacteria</taxon>
        <taxon>Pseudomonadati</taxon>
        <taxon>Chlorobiota</taxon>
        <taxon>Chlorobiia</taxon>
        <taxon>Chlorobiales</taxon>
        <taxon>Candidatus Thermochlorobacteriaceae</taxon>
        <taxon>Candidatus Thermochlorobacter</taxon>
    </lineage>
</organism>
<feature type="binding site" evidence="9">
    <location>
        <position position="121"/>
    </location>
    <ligand>
        <name>Zn(2+)</name>
        <dbReference type="ChEBI" id="CHEBI:29105"/>
        <note>catalytic</note>
    </ligand>
</feature>
<keyword evidence="5 9" id="KW-0862">Zinc</keyword>
<proteinExistence type="inferred from homology"/>
<protein>
    <recommendedName>
        <fullName evidence="9 10">D-alanyl-D-alanine dipeptidase</fullName>
        <shortName evidence="9 10">D-Ala-D-Ala dipeptidase</shortName>
        <ecNumber evidence="9 10">3.4.13.22</ecNumber>
    </recommendedName>
</protein>
<dbReference type="SUPFAM" id="SSF55166">
    <property type="entry name" value="Hedgehog/DD-peptidase"/>
    <property type="match status" value="1"/>
</dbReference>
<evidence type="ECO:0000256" key="3">
    <source>
        <dbReference type="ARBA" id="ARBA00022723"/>
    </source>
</evidence>
<name>A0A395M011_9BACT</name>
<comment type="catalytic activity">
    <reaction evidence="1 9 10">
        <text>D-alanyl-D-alanine + H2O = 2 D-alanine</text>
        <dbReference type="Rhea" id="RHEA:20661"/>
        <dbReference type="ChEBI" id="CHEBI:15377"/>
        <dbReference type="ChEBI" id="CHEBI:57416"/>
        <dbReference type="ChEBI" id="CHEBI:57822"/>
        <dbReference type="EC" id="3.4.13.22"/>
    </reaction>
</comment>
<feature type="binding site" evidence="9">
    <location>
        <position position="128"/>
    </location>
    <ligand>
        <name>Zn(2+)</name>
        <dbReference type="ChEBI" id="CHEBI:29105"/>
        <note>catalytic</note>
    </ligand>
</feature>
<dbReference type="InterPro" id="IPR009045">
    <property type="entry name" value="Zn_M74/Hedgehog-like"/>
</dbReference>
<feature type="chain" id="PRO_5017231677" description="D-alanyl-D-alanine dipeptidase" evidence="11">
    <location>
        <begin position="22"/>
        <end position="208"/>
    </location>
</feature>
<dbReference type="GO" id="GO:0071555">
    <property type="term" value="P:cell wall organization"/>
    <property type="evidence" value="ECO:0007669"/>
    <property type="project" value="UniProtKB-KW"/>
</dbReference>
<comment type="similarity">
    <text evidence="9 10">Belongs to the peptidase M15D family.</text>
</comment>
<keyword evidence="6 9" id="KW-0224">Dipeptidase</keyword>
<dbReference type="Pfam" id="PF01427">
    <property type="entry name" value="Peptidase_M15"/>
    <property type="match status" value="1"/>
</dbReference>
<dbReference type="Gene3D" id="3.30.1380.10">
    <property type="match status" value="1"/>
</dbReference>
<gene>
    <name evidence="12" type="ORF">D0433_07470</name>
</gene>
<evidence type="ECO:0000256" key="4">
    <source>
        <dbReference type="ARBA" id="ARBA00022801"/>
    </source>
</evidence>
<keyword evidence="11" id="KW-0732">Signal</keyword>
<evidence type="ECO:0000256" key="9">
    <source>
        <dbReference type="HAMAP-Rule" id="MF_01924"/>
    </source>
</evidence>